<proteinExistence type="evidence at transcript level"/>
<evidence type="ECO:0000313" key="1">
    <source>
        <dbReference type="EMBL" id="ACN31155.1"/>
    </source>
</evidence>
<reference evidence="1" key="1">
    <citation type="journal article" date="2009" name="PLoS Genet.">
        <title>Sequencing, mapping, and analysis of 27,455 maize full-length cDNAs.</title>
        <authorList>
            <person name="Soderlund C."/>
            <person name="Descour A."/>
            <person name="Kudrna D."/>
            <person name="Bomhoff M."/>
            <person name="Boyd L."/>
            <person name="Currie J."/>
            <person name="Angelova A."/>
            <person name="Collura K."/>
            <person name="Wissotski M."/>
            <person name="Ashley E."/>
            <person name="Morrow D."/>
            <person name="Fernandes J."/>
            <person name="Walbot V."/>
            <person name="Yu Y."/>
        </authorList>
    </citation>
    <scope>NUCLEOTIDE SEQUENCE</scope>
    <source>
        <strain evidence="1">B73</strain>
    </source>
</reference>
<accession>C0PAG0</accession>
<name>C0PAG0_MAIZE</name>
<reference evidence="1" key="2">
    <citation type="submission" date="2012-06" db="EMBL/GenBank/DDBJ databases">
        <authorList>
            <person name="Yu Y."/>
            <person name="Currie J."/>
            <person name="Lomeli R."/>
            <person name="Angelova A."/>
            <person name="Collura K."/>
            <person name="Wissotski M."/>
            <person name="Campos D."/>
            <person name="Kudrna D."/>
            <person name="Golser W."/>
            <person name="Ashely E."/>
            <person name="Descour A."/>
            <person name="Fernandes J."/>
            <person name="Soderlund C."/>
            <person name="Walbot V."/>
        </authorList>
    </citation>
    <scope>NUCLEOTIDE SEQUENCE</scope>
    <source>
        <strain evidence="1">B73</strain>
    </source>
</reference>
<sequence length="15" mass="1731">MSFDCCYLGFYIPAT</sequence>
<organism evidence="1">
    <name type="scientific">Zea mays</name>
    <name type="common">Maize</name>
    <dbReference type="NCBI Taxonomy" id="4577"/>
    <lineage>
        <taxon>Eukaryota</taxon>
        <taxon>Viridiplantae</taxon>
        <taxon>Streptophyta</taxon>
        <taxon>Embryophyta</taxon>
        <taxon>Tracheophyta</taxon>
        <taxon>Spermatophyta</taxon>
        <taxon>Magnoliopsida</taxon>
        <taxon>Liliopsida</taxon>
        <taxon>Poales</taxon>
        <taxon>Poaceae</taxon>
        <taxon>PACMAD clade</taxon>
        <taxon>Panicoideae</taxon>
        <taxon>Andropogonodae</taxon>
        <taxon>Andropogoneae</taxon>
        <taxon>Tripsacinae</taxon>
        <taxon>Zea</taxon>
    </lineage>
</organism>
<protein>
    <submittedName>
        <fullName evidence="1">Uncharacterized protein</fullName>
    </submittedName>
</protein>
<dbReference type="EMBL" id="BT065279">
    <property type="protein sequence ID" value="ACN31155.1"/>
    <property type="molecule type" value="mRNA"/>
</dbReference>